<evidence type="ECO:0000313" key="2">
    <source>
        <dbReference type="Proteomes" id="UP001196413"/>
    </source>
</evidence>
<keyword evidence="2" id="KW-1185">Reference proteome</keyword>
<name>A0AAD5N3H6_PARTN</name>
<evidence type="ECO:0000313" key="1">
    <source>
        <dbReference type="EMBL" id="KAJ1356834.1"/>
    </source>
</evidence>
<accession>A0AAD5N3H6</accession>
<sequence length="77" mass="9100">MESYDCDVTRECGEISTVELKICDLEGFLNDLEADHEVYRIMRNFTCDEYLFGESLLPVERPEAVKLPYLFKLIKFR</sequence>
<comment type="caution">
    <text evidence="1">The sequence shown here is derived from an EMBL/GenBank/DDBJ whole genome shotgun (WGS) entry which is preliminary data.</text>
</comment>
<dbReference type="Proteomes" id="UP001196413">
    <property type="component" value="Unassembled WGS sequence"/>
</dbReference>
<proteinExistence type="predicted"/>
<dbReference type="EMBL" id="JAHQIW010002943">
    <property type="protein sequence ID" value="KAJ1356834.1"/>
    <property type="molecule type" value="Genomic_DNA"/>
</dbReference>
<dbReference type="AlphaFoldDB" id="A0AAD5N3H6"/>
<protein>
    <submittedName>
        <fullName evidence="1">Uncharacterized protein</fullName>
    </submittedName>
</protein>
<organism evidence="1 2">
    <name type="scientific">Parelaphostrongylus tenuis</name>
    <name type="common">Meningeal worm</name>
    <dbReference type="NCBI Taxonomy" id="148309"/>
    <lineage>
        <taxon>Eukaryota</taxon>
        <taxon>Metazoa</taxon>
        <taxon>Ecdysozoa</taxon>
        <taxon>Nematoda</taxon>
        <taxon>Chromadorea</taxon>
        <taxon>Rhabditida</taxon>
        <taxon>Rhabditina</taxon>
        <taxon>Rhabditomorpha</taxon>
        <taxon>Strongyloidea</taxon>
        <taxon>Metastrongylidae</taxon>
        <taxon>Parelaphostrongylus</taxon>
    </lineage>
</organism>
<gene>
    <name evidence="1" type="ORF">KIN20_014648</name>
</gene>
<reference evidence="1" key="1">
    <citation type="submission" date="2021-06" db="EMBL/GenBank/DDBJ databases">
        <title>Parelaphostrongylus tenuis whole genome reference sequence.</title>
        <authorList>
            <person name="Garwood T.J."/>
            <person name="Larsen P.A."/>
            <person name="Fountain-Jones N.M."/>
            <person name="Garbe J.R."/>
            <person name="Macchietto M.G."/>
            <person name="Kania S.A."/>
            <person name="Gerhold R.W."/>
            <person name="Richards J.E."/>
            <person name="Wolf T.M."/>
        </authorList>
    </citation>
    <scope>NUCLEOTIDE SEQUENCE</scope>
    <source>
        <strain evidence="1">MNPRO001-30</strain>
        <tissue evidence="1">Meninges</tissue>
    </source>
</reference>